<organism evidence="2 3">
    <name type="scientific">Postia placenta MAD-698-R-SB12</name>
    <dbReference type="NCBI Taxonomy" id="670580"/>
    <lineage>
        <taxon>Eukaryota</taxon>
        <taxon>Fungi</taxon>
        <taxon>Dikarya</taxon>
        <taxon>Basidiomycota</taxon>
        <taxon>Agaricomycotina</taxon>
        <taxon>Agaricomycetes</taxon>
        <taxon>Polyporales</taxon>
        <taxon>Adustoporiaceae</taxon>
        <taxon>Rhodonia</taxon>
    </lineage>
</organism>
<dbReference type="EMBL" id="KZ110596">
    <property type="protein sequence ID" value="OSX62937.1"/>
    <property type="molecule type" value="Genomic_DNA"/>
</dbReference>
<dbReference type="GeneID" id="36333751"/>
<evidence type="ECO:0000256" key="1">
    <source>
        <dbReference type="SAM" id="MobiDB-lite"/>
    </source>
</evidence>
<gene>
    <name evidence="2" type="ORF">POSPLADRAFT_1181007</name>
</gene>
<dbReference type="RefSeq" id="XP_024339731.1">
    <property type="nucleotide sequence ID" value="XM_024488802.1"/>
</dbReference>
<evidence type="ECO:0000313" key="2">
    <source>
        <dbReference type="EMBL" id="OSX62937.1"/>
    </source>
</evidence>
<accession>A0A1X6N2T0</accession>
<sequence>MGCSLAGGASETTAATAQWRIIHIIGTTESASGPEDRSRTTEAIVSYLR</sequence>
<evidence type="ECO:0000313" key="3">
    <source>
        <dbReference type="Proteomes" id="UP000194127"/>
    </source>
</evidence>
<feature type="region of interest" description="Disordered" evidence="1">
    <location>
        <begin position="26"/>
        <end position="49"/>
    </location>
</feature>
<dbReference type="AlphaFoldDB" id="A0A1X6N2T0"/>
<name>A0A1X6N2T0_9APHY</name>
<dbReference type="Proteomes" id="UP000194127">
    <property type="component" value="Unassembled WGS sequence"/>
</dbReference>
<keyword evidence="3" id="KW-1185">Reference proteome</keyword>
<reference evidence="2 3" key="1">
    <citation type="submission" date="2017-04" db="EMBL/GenBank/DDBJ databases">
        <title>Genome Sequence of the Model Brown-Rot Fungus Postia placenta SB12.</title>
        <authorList>
            <consortium name="DOE Joint Genome Institute"/>
            <person name="Gaskell J."/>
            <person name="Kersten P."/>
            <person name="Larrondo L.F."/>
            <person name="Canessa P."/>
            <person name="Martinez D."/>
            <person name="Hibbett D."/>
            <person name="Schmoll M."/>
            <person name="Kubicek C.P."/>
            <person name="Martinez A.T."/>
            <person name="Yadav J."/>
            <person name="Master E."/>
            <person name="Magnuson J.K."/>
            <person name="James T."/>
            <person name="Yaver D."/>
            <person name="Berka R."/>
            <person name="Labutti K."/>
            <person name="Lipzen A."/>
            <person name="Aerts A."/>
            <person name="Barry K."/>
            <person name="Henrissat B."/>
            <person name="Blanchette R."/>
            <person name="Grigoriev I."/>
            <person name="Cullen D."/>
        </authorList>
    </citation>
    <scope>NUCLEOTIDE SEQUENCE [LARGE SCALE GENOMIC DNA]</scope>
    <source>
        <strain evidence="2 3">MAD-698-R-SB12</strain>
    </source>
</reference>
<protein>
    <submittedName>
        <fullName evidence="2">Uncharacterized protein</fullName>
    </submittedName>
</protein>
<proteinExistence type="predicted"/>